<dbReference type="AlphaFoldDB" id="A0A5B8M8T8"/>
<evidence type="ECO:0000313" key="6">
    <source>
        <dbReference type="EMBL" id="QDZ16853.1"/>
    </source>
</evidence>
<keyword evidence="3" id="KW-0813">Transport</keyword>
<dbReference type="InterPro" id="IPR022386">
    <property type="entry name" value="Chitin_NgcE"/>
</dbReference>
<dbReference type="SUPFAM" id="SSF53850">
    <property type="entry name" value="Periplasmic binding protein-like II"/>
    <property type="match status" value="1"/>
</dbReference>
<dbReference type="Pfam" id="PF01547">
    <property type="entry name" value="SBP_bac_1"/>
    <property type="match status" value="1"/>
</dbReference>
<evidence type="ECO:0000313" key="7">
    <source>
        <dbReference type="Proteomes" id="UP000320216"/>
    </source>
</evidence>
<comment type="similarity">
    <text evidence="2">Belongs to the bacterial solute-binding protein 1 family.</text>
</comment>
<dbReference type="PANTHER" id="PTHR43649">
    <property type="entry name" value="ARABINOSE-BINDING PROTEIN-RELATED"/>
    <property type="match status" value="1"/>
</dbReference>
<dbReference type="Proteomes" id="UP000320216">
    <property type="component" value="Chromosome"/>
</dbReference>
<evidence type="ECO:0000256" key="2">
    <source>
        <dbReference type="ARBA" id="ARBA00008520"/>
    </source>
</evidence>
<sequence>MTQQQKPTIVRRDFLRGALALGVLAPVGVALASCSSPADGSSSTSGTKSASNPFGLKDDSAIEVYMFNGGYGYDWATYAANEVKKRFKGVTTTVTPTTDIGKALQPRFVAGNPPDLVCNAGGDQIPFVSILSELEELDSMFDIHNYEGKRIGDAIYPGVKNAGTYNDKFVAFNYVLTIYGLWYSASLFDSEGWEPPKTWDDTLALGAKAKKKGKYLFTFGKESASYYQTLAINSAVKQGGTGIIDKLNKGDSSAWDDDAMQGVFAALEKAVKEGYFIPGGSGTQFTAAQAKWSNDEQAILYPSGSWIQNEMKNATKDGFKMTAAPEPVLDSSSKMPYAAVRSSAGEPFTVPLKGKNPAGAKEVLRALLSKDAAANFSKTRLAPTVVKGSVPAGGYGSTALQSVTKMIDAAGKNVFDYNFDAKYGLGSDELVAWNGFLSGQNDAASLTKQLKTLLDNAAKSSS</sequence>
<feature type="chain" id="PRO_5022704085" evidence="5">
    <location>
        <begin position="33"/>
        <end position="462"/>
    </location>
</feature>
<dbReference type="NCBIfam" id="TIGR03851">
    <property type="entry name" value="chitin_NgcE"/>
    <property type="match status" value="1"/>
</dbReference>
<accession>A0A5B8M8T8</accession>
<dbReference type="KEGG" id="huw:FPZ11_11930"/>
<dbReference type="InterPro" id="IPR006059">
    <property type="entry name" value="SBP"/>
</dbReference>
<evidence type="ECO:0000256" key="3">
    <source>
        <dbReference type="ARBA" id="ARBA00022448"/>
    </source>
</evidence>
<dbReference type="PROSITE" id="PS51257">
    <property type="entry name" value="PROKAR_LIPOPROTEIN"/>
    <property type="match status" value="1"/>
</dbReference>
<evidence type="ECO:0000256" key="1">
    <source>
        <dbReference type="ARBA" id="ARBA00004196"/>
    </source>
</evidence>
<evidence type="ECO:0000256" key="4">
    <source>
        <dbReference type="ARBA" id="ARBA00022729"/>
    </source>
</evidence>
<gene>
    <name evidence="6" type="primary">ngcE</name>
    <name evidence="6" type="ORF">FPZ11_11930</name>
</gene>
<keyword evidence="7" id="KW-1185">Reference proteome</keyword>
<dbReference type="PANTHER" id="PTHR43649:SF31">
    <property type="entry name" value="SN-GLYCEROL-3-PHOSPHATE-BINDING PERIPLASMIC PROTEIN UGPB"/>
    <property type="match status" value="1"/>
</dbReference>
<dbReference type="OrthoDB" id="8663148at2"/>
<protein>
    <submittedName>
        <fullName evidence="6">Carbohydrate ABC transporter, N-acetylglucosamine/diacetylchitobiose-binding protein</fullName>
    </submittedName>
</protein>
<reference evidence="6 7" key="1">
    <citation type="submission" date="2019-07" db="EMBL/GenBank/DDBJ databases">
        <title>Full genome sequence of Humibacter sp. WJ7-1.</title>
        <authorList>
            <person name="Im W.-T."/>
        </authorList>
    </citation>
    <scope>NUCLEOTIDE SEQUENCE [LARGE SCALE GENOMIC DNA]</scope>
    <source>
        <strain evidence="6 7">WJ7-1</strain>
    </source>
</reference>
<dbReference type="EMBL" id="CP042305">
    <property type="protein sequence ID" value="QDZ16853.1"/>
    <property type="molecule type" value="Genomic_DNA"/>
</dbReference>
<evidence type="ECO:0000256" key="5">
    <source>
        <dbReference type="SAM" id="SignalP"/>
    </source>
</evidence>
<dbReference type="Gene3D" id="3.40.190.10">
    <property type="entry name" value="Periplasmic binding protein-like II"/>
    <property type="match status" value="1"/>
</dbReference>
<dbReference type="InterPro" id="IPR050490">
    <property type="entry name" value="Bact_solute-bd_prot1"/>
</dbReference>
<name>A0A5B8M8T8_9MICO</name>
<dbReference type="InterPro" id="IPR006311">
    <property type="entry name" value="TAT_signal"/>
</dbReference>
<dbReference type="GO" id="GO:0030313">
    <property type="term" value="C:cell envelope"/>
    <property type="evidence" value="ECO:0007669"/>
    <property type="project" value="UniProtKB-SubCell"/>
</dbReference>
<dbReference type="PROSITE" id="PS51318">
    <property type="entry name" value="TAT"/>
    <property type="match status" value="1"/>
</dbReference>
<organism evidence="6 7">
    <name type="scientific">Humibacter ginsenosidimutans</name>
    <dbReference type="NCBI Taxonomy" id="2599293"/>
    <lineage>
        <taxon>Bacteria</taxon>
        <taxon>Bacillati</taxon>
        <taxon>Actinomycetota</taxon>
        <taxon>Actinomycetes</taxon>
        <taxon>Micrococcales</taxon>
        <taxon>Microbacteriaceae</taxon>
        <taxon>Humibacter</taxon>
    </lineage>
</organism>
<keyword evidence="4 5" id="KW-0732">Signal</keyword>
<comment type="subcellular location">
    <subcellularLocation>
        <location evidence="1">Cell envelope</location>
    </subcellularLocation>
</comment>
<proteinExistence type="inferred from homology"/>
<feature type="signal peptide" evidence="5">
    <location>
        <begin position="1"/>
        <end position="32"/>
    </location>
</feature>